<evidence type="ECO:0000313" key="3">
    <source>
        <dbReference type="EMBL" id="CAH0386668.1"/>
    </source>
</evidence>
<evidence type="ECO:0000259" key="2">
    <source>
        <dbReference type="SMART" id="SM00587"/>
    </source>
</evidence>
<evidence type="ECO:0000256" key="1">
    <source>
        <dbReference type="SAM" id="MobiDB-lite"/>
    </source>
</evidence>
<dbReference type="InterPro" id="IPR015897">
    <property type="entry name" value="CHK_kinase-like"/>
</dbReference>
<dbReference type="AlphaFoldDB" id="A0A9P0F3I0"/>
<dbReference type="PANTHER" id="PTHR11012:SF58">
    <property type="entry name" value="CHK KINASE-LIKE DOMAIN-CONTAINING PROTEIN"/>
    <property type="match status" value="1"/>
</dbReference>
<keyword evidence="4" id="KW-1185">Reference proteome</keyword>
<sequence>MSDVENGELQAAPENGEVNSTPEDEDENTQLNAGPVDKLWLEKILSSHHQHTVTIREFTVKPWRETLSDIRTVSVTYYVPREREDRTVCLIVKLLPMDPVVRHFAVEAQFDLREIKFYTKVVPDLMEFQKDLLPPNIPPIDLLIPFCYHASHQRSQLVLADVRADGYARADFMGGLTLLQAEAALDAISRLHAVSLAMRLKEDIDLNEKYPFLFQTSVAQASDAYQQLVERGLFLLSDFLKDRADQIPAMKCLKEIHPKLIDVIAKLLTPSEPMKLITHTDFWCNNLMFNEGNECCILDWQMVTCSRPTTDIALLIISSLPTELRRTKSMHLLDVYWEHFMRYTLTLGVNVQDSLNYTKENLAEDYKKSQLLAIILCIGSVDLAMGNSMTEQRVLDLLQDLYDGGVFNLEQLFPDWDPEKKDWITSEVKDTP</sequence>
<organism evidence="3 4">
    <name type="scientific">Bemisia tabaci</name>
    <name type="common">Sweetpotato whitefly</name>
    <name type="synonym">Aleurodes tabaci</name>
    <dbReference type="NCBI Taxonomy" id="7038"/>
    <lineage>
        <taxon>Eukaryota</taxon>
        <taxon>Metazoa</taxon>
        <taxon>Ecdysozoa</taxon>
        <taxon>Arthropoda</taxon>
        <taxon>Hexapoda</taxon>
        <taxon>Insecta</taxon>
        <taxon>Pterygota</taxon>
        <taxon>Neoptera</taxon>
        <taxon>Paraneoptera</taxon>
        <taxon>Hemiptera</taxon>
        <taxon>Sternorrhyncha</taxon>
        <taxon>Aleyrodoidea</taxon>
        <taxon>Aleyrodidae</taxon>
        <taxon>Aleyrodinae</taxon>
        <taxon>Bemisia</taxon>
    </lineage>
</organism>
<dbReference type="EMBL" id="OU963864">
    <property type="protein sequence ID" value="CAH0386668.1"/>
    <property type="molecule type" value="Genomic_DNA"/>
</dbReference>
<dbReference type="SUPFAM" id="SSF56112">
    <property type="entry name" value="Protein kinase-like (PK-like)"/>
    <property type="match status" value="1"/>
</dbReference>
<dbReference type="PANTHER" id="PTHR11012">
    <property type="entry name" value="PROTEIN KINASE-LIKE DOMAIN-CONTAINING"/>
    <property type="match status" value="1"/>
</dbReference>
<name>A0A9P0F3I0_BEMTA</name>
<dbReference type="Proteomes" id="UP001152759">
    <property type="component" value="Chromosome 3"/>
</dbReference>
<reference evidence="3" key="1">
    <citation type="submission" date="2021-12" db="EMBL/GenBank/DDBJ databases">
        <authorList>
            <person name="King R."/>
        </authorList>
    </citation>
    <scope>NUCLEOTIDE SEQUENCE</scope>
</reference>
<accession>A0A9P0F3I0</accession>
<dbReference type="InterPro" id="IPR004119">
    <property type="entry name" value="EcKL"/>
</dbReference>
<feature type="region of interest" description="Disordered" evidence="1">
    <location>
        <begin position="1"/>
        <end position="31"/>
    </location>
</feature>
<evidence type="ECO:0000313" key="4">
    <source>
        <dbReference type="Proteomes" id="UP001152759"/>
    </source>
</evidence>
<dbReference type="InterPro" id="IPR011009">
    <property type="entry name" value="Kinase-like_dom_sf"/>
</dbReference>
<dbReference type="Pfam" id="PF02958">
    <property type="entry name" value="EcKL"/>
    <property type="match status" value="1"/>
</dbReference>
<proteinExistence type="predicted"/>
<feature type="domain" description="CHK kinase-like" evidence="2">
    <location>
        <begin position="157"/>
        <end position="346"/>
    </location>
</feature>
<protein>
    <recommendedName>
        <fullName evidence="2">CHK kinase-like domain-containing protein</fullName>
    </recommendedName>
</protein>
<dbReference type="SMART" id="SM00587">
    <property type="entry name" value="CHK"/>
    <property type="match status" value="1"/>
</dbReference>
<dbReference type="Gene3D" id="3.90.1200.10">
    <property type="match status" value="1"/>
</dbReference>
<gene>
    <name evidence="3" type="ORF">BEMITA_LOCUS5754</name>
</gene>
<dbReference type="KEGG" id="btab:109031108"/>